<dbReference type="Gene3D" id="2.130.10.10">
    <property type="entry name" value="YVTN repeat-like/Quinoprotein amine dehydrogenase"/>
    <property type="match status" value="1"/>
</dbReference>
<comment type="similarity">
    <text evidence="4 23">Belongs to the TCP-1 chaperonin family.</text>
</comment>
<gene>
    <name evidence="27" type="ORF">FH972_021243</name>
</gene>
<dbReference type="InterPro" id="IPR017998">
    <property type="entry name" value="Chaperone_TCP-1"/>
</dbReference>
<dbReference type="SUPFAM" id="SSF50998">
    <property type="entry name" value="Quinoprotein alcohol dehydrogenase-like"/>
    <property type="match status" value="1"/>
</dbReference>
<evidence type="ECO:0000313" key="28">
    <source>
        <dbReference type="Proteomes" id="UP000327013"/>
    </source>
</evidence>
<dbReference type="InterPro" id="IPR027413">
    <property type="entry name" value="GROEL-like_equatorial_sf"/>
</dbReference>
<dbReference type="GO" id="GO:0016887">
    <property type="term" value="F:ATP hydrolysis activity"/>
    <property type="evidence" value="ECO:0007669"/>
    <property type="project" value="InterPro"/>
</dbReference>
<comment type="similarity">
    <text evidence="3">Belongs to the class-I aminoacyl-tRNA synthetase family.</text>
</comment>
<reference evidence="27 28" key="1">
    <citation type="submission" date="2019-06" db="EMBL/GenBank/DDBJ databases">
        <title>A chromosomal-level reference genome of Carpinus fangiana (Coryloideae, Betulaceae).</title>
        <authorList>
            <person name="Yang X."/>
            <person name="Wang Z."/>
            <person name="Zhang L."/>
            <person name="Hao G."/>
            <person name="Liu J."/>
            <person name="Yang Y."/>
        </authorList>
    </citation>
    <scope>NUCLEOTIDE SEQUENCE [LARGE SCALE GENOMIC DNA]</scope>
    <source>
        <strain evidence="27">Cfa_2016G</strain>
        <tissue evidence="27">Leaf</tissue>
    </source>
</reference>
<keyword evidence="15" id="KW-0648">Protein biosynthesis</keyword>
<keyword evidence="10" id="KW-0808">Transferase</keyword>
<comment type="subcellular location">
    <subcellularLocation>
        <location evidence="2">Cytoplasm</location>
    </subcellularLocation>
    <subcellularLocation>
        <location evidence="1">Membrane</location>
        <topology evidence="1">Single-pass type I membrane protein</topology>
    </subcellularLocation>
</comment>
<dbReference type="Pfam" id="PF00749">
    <property type="entry name" value="tRNA-synt_1c"/>
    <property type="match status" value="1"/>
</dbReference>
<dbReference type="InterPro" id="IPR050132">
    <property type="entry name" value="Gln/Glu-tRNA_Ligase"/>
</dbReference>
<dbReference type="Gene3D" id="1.10.560.10">
    <property type="entry name" value="GroEL-like equatorial domain"/>
    <property type="match status" value="1"/>
</dbReference>
<dbReference type="InterPro" id="IPR020058">
    <property type="entry name" value="Glu/Gln-tRNA-synth_Ib_cat-dom"/>
</dbReference>
<evidence type="ECO:0000256" key="2">
    <source>
        <dbReference type="ARBA" id="ARBA00004496"/>
    </source>
</evidence>
<dbReference type="InterPro" id="IPR000719">
    <property type="entry name" value="Prot_kinase_dom"/>
</dbReference>
<feature type="region of interest" description="Disordered" evidence="24">
    <location>
        <begin position="2015"/>
        <end position="2044"/>
    </location>
</feature>
<dbReference type="InterPro" id="IPR027409">
    <property type="entry name" value="GroEL-like_apical_dom_sf"/>
</dbReference>
<dbReference type="PROSITE" id="PS00178">
    <property type="entry name" value="AA_TRNA_LIGASE_I"/>
    <property type="match status" value="1"/>
</dbReference>
<dbReference type="EC" id="2.7.11.1" evidence="5"/>
<dbReference type="SUPFAM" id="SSF52029">
    <property type="entry name" value="GroEL apical domain-like"/>
    <property type="match status" value="1"/>
</dbReference>
<evidence type="ECO:0000256" key="21">
    <source>
        <dbReference type="ARBA" id="ARBA00033237"/>
    </source>
</evidence>
<name>A0A5N6KNS8_9ROSI</name>
<dbReference type="SMART" id="SM00580">
    <property type="entry name" value="PUG"/>
    <property type="match status" value="1"/>
</dbReference>
<dbReference type="NCBIfam" id="NF041083">
    <property type="entry name" value="thermosome_beta"/>
    <property type="match status" value="1"/>
</dbReference>
<dbReference type="SUPFAM" id="SSF52374">
    <property type="entry name" value="Nucleotidylyl transferase"/>
    <property type="match status" value="1"/>
</dbReference>
<dbReference type="GO" id="GO:0016020">
    <property type="term" value="C:membrane"/>
    <property type="evidence" value="ECO:0007669"/>
    <property type="project" value="UniProtKB-SubCell"/>
</dbReference>
<comment type="caution">
    <text evidence="27">The sequence shown here is derived from an EMBL/GenBank/DDBJ whole genome shotgun (WGS) entry which is preliminary data.</text>
</comment>
<dbReference type="GO" id="GO:0004674">
    <property type="term" value="F:protein serine/threonine kinase activity"/>
    <property type="evidence" value="ECO:0007669"/>
    <property type="project" value="UniProtKB-KW"/>
</dbReference>
<feature type="region of interest" description="Disordered" evidence="24">
    <location>
        <begin position="1178"/>
        <end position="1215"/>
    </location>
</feature>
<dbReference type="PROSITE" id="PS00750">
    <property type="entry name" value="TCP1_1"/>
    <property type="match status" value="1"/>
</dbReference>
<dbReference type="OrthoDB" id="10248520at2759"/>
<dbReference type="Gene3D" id="3.30.200.20">
    <property type="entry name" value="Phosphorylase Kinase, domain 1"/>
    <property type="match status" value="1"/>
</dbReference>
<keyword evidence="12 23" id="KW-0547">Nucleotide-binding</keyword>
<keyword evidence="11" id="KW-0812">Transmembrane</keyword>
<dbReference type="GO" id="GO:0006425">
    <property type="term" value="P:glutaminyl-tRNA aminoacylation"/>
    <property type="evidence" value="ECO:0007669"/>
    <property type="project" value="InterPro"/>
</dbReference>
<evidence type="ECO:0000256" key="13">
    <source>
        <dbReference type="ARBA" id="ARBA00022777"/>
    </source>
</evidence>
<feature type="domain" description="Protein kinase" evidence="25">
    <location>
        <begin position="1828"/>
        <end position="2129"/>
    </location>
</feature>
<dbReference type="FunFam" id="2.40.240.10:FF:000007">
    <property type="entry name" value="Glutamine--tRNA ligase"/>
    <property type="match status" value="1"/>
</dbReference>
<dbReference type="Pfam" id="PF00118">
    <property type="entry name" value="Cpn60_TCP1"/>
    <property type="match status" value="1"/>
</dbReference>
<dbReference type="InterPro" id="IPR001412">
    <property type="entry name" value="aa-tRNA-synth_I_CS"/>
</dbReference>
<dbReference type="CDD" id="cd09769">
    <property type="entry name" value="Luminal_IRE1"/>
    <property type="match status" value="1"/>
</dbReference>
<dbReference type="InterPro" id="IPR011047">
    <property type="entry name" value="Quinoprotein_ADH-like_sf"/>
</dbReference>
<feature type="compositionally biased region" description="Polar residues" evidence="24">
    <location>
        <begin position="2022"/>
        <end position="2039"/>
    </location>
</feature>
<sequence length="2310" mass="255473">MPPKKAEEVAVDPDAMFKTGFLKDVYQERPVGSENVTKVVTRFPPEPNGFLHLGHSKAIAINFGFARYHGGECYLRFDDTNPGAEEERFFTAIQDIIQWLGYEPVKVTYSSDNFDKLYELAEKLIELNGAYVCHCTQMKANRGGGKEAKGGDGRRACVHRDRPISESLAEFRAMRDGKYGPSDAVLRMKQDLDDGNPQMWDLAAYRILPEDKSHHYRTGNKWRIYPTYDFTHCLCDSFEGVTHSLCTTEFELSRVSYEWLCDRVRVYKPMQREYGRLNLEGVVLSKRKLAALVTGGHVRGWDDPRLYTLIALRRRGVPPGALLAFVNELGVTKAPTALQIKRFEQTIRKYLEQTVPRLMLVLDPIPVVIENLPEDHLEMVSVPFHKDPAYGEHKLPFTRTVYIEREDFREVDDKDFFRMAPGKNVGLLKVDFPVKATRFEKDESTGLVTKIFASYERPPDGKLTKSMKPKAYIHWVGHPEGGPLNVEVRHFNSLFNREDPDSHPEGFLAALSKDSEQIYPNALIEGGFEEIKARAPWPAKEGEKDVDPKKHPEAVRFQAMRTAYYCLDSDSTEAKPVLNRIDVRRILLEDGMPPLCHIRAYTDRTDRLQSYQNPTQIFAEDVTEEKGENARLSAFVGAIAVGDLVKSTLGPKGMDKILQSASTGEIMVTNDGATILKSIALDNAAAKVLVNISKVQDDEVGDGTTSVTVLAAELLREAEQLVNKKIHPQTIIEGYRIASNAALEALAKTAVDHSNNPDAFRKDLIAIAKTTLSSKVLSQDREHFSQLAVDAVLRMKGSTDLTHIQIIKKAGGKLKDSYLDPGFILDKKFGVNQPKRVENAKIMVANTAMDTDKIKIFGARVKVDSTGKLAELEKAEREKMKQKVEKIKQHGINCFVNRQLIYNWPEQLFSDAGIASIEHADFDGVERLALVTGGEITSTFDHPENVKLGHCDLIEEVIIGEDSLIRFSGVAAGNACTVVLRGATEQLLDEAERSLHDALAVLSQTVKEPKVTLGGGCAEMVMAKAVDQASQNVAGKKAIAVDSFARALRQLPTILADNAGLDSSDLVARLRSAVYGGMTNSGLDLLTPGGGIADMRELGVIEAYKLKRAVVSSAAEAAELLLRVDNIIRSAPRRRERMLLVGLLLLTHTPLLSNAQQQHLLEPQVTPAVAQGKSTTFDAPFEVPGIAKPRSPSNRRNDRSNPSLSRDERAIATLAPADRGLVPERAVRAPPATRSAAGGLSSRLPARSLQDWEVEDIVLLATVDGTIHARDRRTGQPRWALEADRPMVETVYHPRNKSNDGGSVAGADFLWIVEPSQDGNLYGFTPGSRFGMQRLGLTVKQLVEDLSPYASEDPPVVYTGEKKNTLYTVDISNGKILKVFSAAGSEVIDQGSCKRVDDFLDDEECDAVGTLTLGRTEYTVGVQSTEGEPICTIKYFEWSPNNRDRDLYSQYSKTKDNRYIYSLHDGMVLALDHAETADQNLEFAQKPTYRQKFESPVARVFDVARPVEETAPDTPLIILPQPKGPSHGEVPRFDDEGRIFVNCTEAGSWYALSENIYPLVTRTALPAPSSRENYLQEALDEEDFNQLKDAIVGVHALSHSELLSPDVPLISGPGGEISLPPQERDPQPVPTAESEPILPRLSYMQSLVATLILCFAIAGGRFWPKGSAALQNALKQDGGLTVDLSQPGTPHVVVENPLEVPTVTKSEVTKAVRFEGTEEEPAANVEAQSSAVVSDKEIVTTTSDDANGTVVDDTTPKKKKAHRGKRGGKKLAEKAGLSDKILNGEQLEKIDSSDSVKQAGPVISVKPDHVSNAVDQPDGAIGLGNLKIDTAKVLGNGSGGTFVFEGTFEGRDVAVKRMLPQFFELASQEVSLLEQSEDHPNVIRYFCRREDSNFLYIALELCQASLYDLFKDGRREEPVDDKTMSIAEQISSDPRKVLRQLAEGIKYLHSFRIVHRDIKPQNMLIARPKKNTVDAFPRFVISDFGLCKTLPENVSTLIGTTGNAGTAGWKAPELIFKPKDGTGSSQHSTNGNENSSQNGGPPGIGGVKRAVDIFSLGCVFFYVLTRGQHPFDDEEGWTALRERNIKVGRANLAPLSLFGPDTEDLIRWMLSPLPEDRPTAAQVLQHPFFWDAEERLEFLSIASDRFDQEARDGSSQALYELESHAEEIIPKAIAGAAYSAAHGTLQPTRSHGRSGSNSGMPSGYATQMVLPIAEPNFLAQLDKKFIDTLGKQRRYHPGKLVDLLRALRNKHHHWDDMPDDVKAKVGEVPEGYLRYWEIRFPALVVGVWRVCKDLGIGGERRFWRFYDGRT</sequence>
<feature type="region of interest" description="Disordered" evidence="24">
    <location>
        <begin position="1611"/>
        <end position="1634"/>
    </location>
</feature>
<keyword evidence="17" id="KW-0472">Membrane</keyword>
<dbReference type="SMART" id="SM00220">
    <property type="entry name" value="S_TKc"/>
    <property type="match status" value="1"/>
</dbReference>
<evidence type="ECO:0000256" key="20">
    <source>
        <dbReference type="ARBA" id="ARBA00024677"/>
    </source>
</evidence>
<dbReference type="GO" id="GO:0048608">
    <property type="term" value="P:reproductive structure development"/>
    <property type="evidence" value="ECO:0007669"/>
    <property type="project" value="UniProtKB-ARBA"/>
</dbReference>
<evidence type="ECO:0000256" key="23">
    <source>
        <dbReference type="RuleBase" id="RU004187"/>
    </source>
</evidence>
<feature type="region of interest" description="Disordered" evidence="24">
    <location>
        <begin position="1744"/>
        <end position="1771"/>
    </location>
</feature>
<dbReference type="GO" id="GO:0005524">
    <property type="term" value="F:ATP binding"/>
    <property type="evidence" value="ECO:0007669"/>
    <property type="project" value="UniProtKB-KW"/>
</dbReference>
<dbReference type="InterPro" id="IPR020056">
    <property type="entry name" value="Rbsml_bL25/Gln-tRNA_synth_N"/>
</dbReference>
<feature type="domain" description="KEN" evidence="26">
    <location>
        <begin position="2132"/>
        <end position="2308"/>
    </location>
</feature>
<dbReference type="InterPro" id="IPR004514">
    <property type="entry name" value="Gln-tRNA-synth"/>
</dbReference>
<keyword evidence="28" id="KW-1185">Reference proteome</keyword>
<dbReference type="PROSITE" id="PS00108">
    <property type="entry name" value="PROTEIN_KINASE_ST"/>
    <property type="match status" value="1"/>
</dbReference>
<keyword evidence="18" id="KW-0030">Aminoacyl-tRNA synthetase</keyword>
<evidence type="ECO:0000256" key="8">
    <source>
        <dbReference type="ARBA" id="ARBA00022527"/>
    </source>
</evidence>
<dbReference type="Gene3D" id="3.30.260.10">
    <property type="entry name" value="TCP-1-like chaperonin intermediate domain"/>
    <property type="match status" value="1"/>
</dbReference>
<evidence type="ECO:0000256" key="17">
    <source>
        <dbReference type="ARBA" id="ARBA00023136"/>
    </source>
</evidence>
<dbReference type="Gene3D" id="3.40.50.620">
    <property type="entry name" value="HUPs"/>
    <property type="match status" value="1"/>
</dbReference>
<dbReference type="CDD" id="cd03336">
    <property type="entry name" value="TCP1_beta"/>
    <property type="match status" value="1"/>
</dbReference>
<dbReference type="PROSITE" id="PS51392">
    <property type="entry name" value="KEN"/>
    <property type="match status" value="1"/>
</dbReference>
<accession>A0A5N6KNS8</accession>
<keyword evidence="9" id="KW-0436">Ligase</keyword>
<dbReference type="NCBIfam" id="TIGR00440">
    <property type="entry name" value="glnS"/>
    <property type="match status" value="1"/>
</dbReference>
<dbReference type="PROSITE" id="PS00995">
    <property type="entry name" value="TCP1_3"/>
    <property type="match status" value="1"/>
</dbReference>
<dbReference type="InterPro" id="IPR002423">
    <property type="entry name" value="Cpn60/GroEL/TCP-1"/>
</dbReference>
<dbReference type="GO" id="GO:0140662">
    <property type="term" value="F:ATP-dependent protein folding chaperone"/>
    <property type="evidence" value="ECO:0007669"/>
    <property type="project" value="InterPro"/>
</dbReference>
<evidence type="ECO:0000256" key="7">
    <source>
        <dbReference type="ARBA" id="ARBA00022490"/>
    </source>
</evidence>
<dbReference type="Gene3D" id="3.50.7.10">
    <property type="entry name" value="GroEL"/>
    <property type="match status" value="1"/>
</dbReference>
<evidence type="ECO:0000256" key="19">
    <source>
        <dbReference type="ARBA" id="ARBA00023186"/>
    </source>
</evidence>
<dbReference type="GO" id="GO:0009791">
    <property type="term" value="P:post-embryonic development"/>
    <property type="evidence" value="ECO:0007669"/>
    <property type="project" value="UniProtKB-ARBA"/>
</dbReference>
<protein>
    <recommendedName>
        <fullName evidence="21">CCT-beta</fullName>
        <ecNumber evidence="5">2.7.11.1</ecNumber>
        <ecNumber evidence="6">6.1.1.18</ecNumber>
    </recommendedName>
</protein>
<dbReference type="PROSITE" id="PS00751">
    <property type="entry name" value="TCP1_2"/>
    <property type="match status" value="1"/>
</dbReference>
<dbReference type="PROSITE" id="PS50011">
    <property type="entry name" value="PROTEIN_KINASE_DOM"/>
    <property type="match status" value="1"/>
</dbReference>
<evidence type="ECO:0000256" key="15">
    <source>
        <dbReference type="ARBA" id="ARBA00022917"/>
    </source>
</evidence>
<dbReference type="Gene3D" id="1.20.1440.180">
    <property type="entry name" value="KEN domain"/>
    <property type="match status" value="1"/>
</dbReference>
<dbReference type="Gene3D" id="2.40.240.10">
    <property type="entry name" value="Ribosomal Protein L25, Chain P"/>
    <property type="match status" value="2"/>
</dbReference>
<dbReference type="Proteomes" id="UP000327013">
    <property type="component" value="Unassembled WGS sequence"/>
</dbReference>
<dbReference type="InterPro" id="IPR027410">
    <property type="entry name" value="TCP-1-like_intermed_sf"/>
</dbReference>
<dbReference type="FunFam" id="3.40.50.620:FF:000183">
    <property type="entry name" value="Glutaminyl-tRNA synthetase"/>
    <property type="match status" value="1"/>
</dbReference>
<dbReference type="SUPFAM" id="SSF50715">
    <property type="entry name" value="Ribosomal protein L25-like"/>
    <property type="match status" value="1"/>
</dbReference>
<dbReference type="Pfam" id="PF06479">
    <property type="entry name" value="Ribonuc_2-5A"/>
    <property type="match status" value="1"/>
</dbReference>
<dbReference type="PANTHER" id="PTHR43097:SF4">
    <property type="entry name" value="GLUTAMINE--TRNA LIGASE"/>
    <property type="match status" value="1"/>
</dbReference>
<evidence type="ECO:0000256" key="6">
    <source>
        <dbReference type="ARBA" id="ARBA00012836"/>
    </source>
</evidence>
<evidence type="ECO:0000313" key="27">
    <source>
        <dbReference type="EMBL" id="KAB8336938.1"/>
    </source>
</evidence>
<dbReference type="SMART" id="SM00564">
    <property type="entry name" value="PQQ"/>
    <property type="match status" value="2"/>
</dbReference>
<dbReference type="InterPro" id="IPR018391">
    <property type="entry name" value="PQQ_b-propeller_rpt"/>
</dbReference>
<evidence type="ECO:0000256" key="22">
    <source>
        <dbReference type="ARBA" id="ARBA00048270"/>
    </source>
</evidence>
<dbReference type="SUPFAM" id="SSF48592">
    <property type="entry name" value="GroEL equatorial domain-like"/>
    <property type="match status" value="1"/>
</dbReference>
<dbReference type="EMBL" id="VIBQ01000009">
    <property type="protein sequence ID" value="KAB8336938.1"/>
    <property type="molecule type" value="Genomic_DNA"/>
</dbReference>
<evidence type="ECO:0000256" key="16">
    <source>
        <dbReference type="ARBA" id="ARBA00022989"/>
    </source>
</evidence>
<evidence type="ECO:0000256" key="5">
    <source>
        <dbReference type="ARBA" id="ARBA00012513"/>
    </source>
</evidence>
<dbReference type="GO" id="GO:0004540">
    <property type="term" value="F:RNA nuclease activity"/>
    <property type="evidence" value="ECO:0007669"/>
    <property type="project" value="InterPro"/>
</dbReference>
<evidence type="ECO:0000256" key="24">
    <source>
        <dbReference type="SAM" id="MobiDB-lite"/>
    </source>
</evidence>
<dbReference type="GO" id="GO:0006397">
    <property type="term" value="P:mRNA processing"/>
    <property type="evidence" value="ECO:0007669"/>
    <property type="project" value="InterPro"/>
</dbReference>
<keyword evidence="7" id="KW-0963">Cytoplasm</keyword>
<keyword evidence="14 23" id="KW-0067">ATP-binding</keyword>
<dbReference type="Pfam" id="PF03950">
    <property type="entry name" value="tRNA-synt_1c_C"/>
    <property type="match status" value="1"/>
</dbReference>
<organism evidence="27 28">
    <name type="scientific">Carpinus fangiana</name>
    <dbReference type="NCBI Taxonomy" id="176857"/>
    <lineage>
        <taxon>Eukaryota</taxon>
        <taxon>Viridiplantae</taxon>
        <taxon>Streptophyta</taxon>
        <taxon>Embryophyta</taxon>
        <taxon>Tracheophyta</taxon>
        <taxon>Spermatophyta</taxon>
        <taxon>Magnoliopsida</taxon>
        <taxon>eudicotyledons</taxon>
        <taxon>Gunneridae</taxon>
        <taxon>Pentapetalae</taxon>
        <taxon>rosids</taxon>
        <taxon>fabids</taxon>
        <taxon>Fagales</taxon>
        <taxon>Betulaceae</taxon>
        <taxon>Carpinus</taxon>
    </lineage>
</organism>
<dbReference type="GO" id="GO:0004819">
    <property type="term" value="F:glutamine-tRNA ligase activity"/>
    <property type="evidence" value="ECO:0007669"/>
    <property type="project" value="UniProtKB-EC"/>
</dbReference>
<evidence type="ECO:0000256" key="3">
    <source>
        <dbReference type="ARBA" id="ARBA00005594"/>
    </source>
</evidence>
<dbReference type="NCBIfam" id="TIGR02341">
    <property type="entry name" value="chap_CCT_beta"/>
    <property type="match status" value="1"/>
</dbReference>
<keyword evidence="8" id="KW-0723">Serine/threonine-protein kinase</keyword>
<dbReference type="SUPFAM" id="SSF56112">
    <property type="entry name" value="Protein kinase-like (PK-like)"/>
    <property type="match status" value="1"/>
</dbReference>
<dbReference type="InterPro" id="IPR011009">
    <property type="entry name" value="Kinase-like_dom_sf"/>
</dbReference>
<evidence type="ECO:0000256" key="4">
    <source>
        <dbReference type="ARBA" id="ARBA00008020"/>
    </source>
</evidence>
<keyword evidence="13" id="KW-0418">Kinase</keyword>
<dbReference type="InterPro" id="IPR012716">
    <property type="entry name" value="Chap_CCT_beta"/>
</dbReference>
<feature type="compositionally biased region" description="Basic residues" evidence="24">
    <location>
        <begin position="1757"/>
        <end position="1769"/>
    </location>
</feature>
<evidence type="ECO:0000256" key="10">
    <source>
        <dbReference type="ARBA" id="ARBA00022679"/>
    </source>
</evidence>
<comment type="catalytic activity">
    <reaction evidence="22">
        <text>tRNA(Gln) + L-glutamine + ATP = L-glutaminyl-tRNA(Gln) + AMP + diphosphate</text>
        <dbReference type="Rhea" id="RHEA:20121"/>
        <dbReference type="Rhea" id="RHEA-COMP:9662"/>
        <dbReference type="Rhea" id="RHEA-COMP:9681"/>
        <dbReference type="ChEBI" id="CHEBI:30616"/>
        <dbReference type="ChEBI" id="CHEBI:33019"/>
        <dbReference type="ChEBI" id="CHEBI:58359"/>
        <dbReference type="ChEBI" id="CHEBI:78442"/>
        <dbReference type="ChEBI" id="CHEBI:78521"/>
        <dbReference type="ChEBI" id="CHEBI:456215"/>
        <dbReference type="EC" id="6.1.1.18"/>
    </reaction>
</comment>
<dbReference type="InterPro" id="IPR002194">
    <property type="entry name" value="Chaperonin_TCP-1_CS"/>
</dbReference>
<dbReference type="InterPro" id="IPR008271">
    <property type="entry name" value="Ser/Thr_kinase_AS"/>
</dbReference>
<dbReference type="GO" id="GO:0005832">
    <property type="term" value="C:chaperonin-containing T-complex"/>
    <property type="evidence" value="ECO:0007669"/>
    <property type="project" value="InterPro"/>
</dbReference>
<feature type="compositionally biased region" description="Basic and acidic residues" evidence="24">
    <location>
        <begin position="1195"/>
        <end position="1210"/>
    </location>
</feature>
<keyword evidence="16" id="KW-1133">Transmembrane helix</keyword>
<dbReference type="FunFam" id="3.30.200.20:FF:000077">
    <property type="entry name" value="Putative Serine/threonine-protein kinase/endoribonuclease IRE1"/>
    <property type="match status" value="1"/>
</dbReference>
<evidence type="ECO:0000256" key="14">
    <source>
        <dbReference type="ARBA" id="ARBA00022840"/>
    </source>
</evidence>
<evidence type="ECO:0000256" key="9">
    <source>
        <dbReference type="ARBA" id="ARBA00022598"/>
    </source>
</evidence>
<evidence type="ECO:0000259" key="26">
    <source>
        <dbReference type="PROSITE" id="PS51392"/>
    </source>
</evidence>
<dbReference type="InterPro" id="IPR020059">
    <property type="entry name" value="Glu/Gln-tRNA-synth_Ib_codon-bd"/>
</dbReference>
<dbReference type="EC" id="6.1.1.18" evidence="6"/>
<dbReference type="InterPro" id="IPR010513">
    <property type="entry name" value="KEN_dom"/>
</dbReference>
<evidence type="ECO:0000256" key="12">
    <source>
        <dbReference type="ARBA" id="ARBA00022741"/>
    </source>
</evidence>
<evidence type="ECO:0000259" key="25">
    <source>
        <dbReference type="PROSITE" id="PS50011"/>
    </source>
</evidence>
<comment type="function">
    <text evidence="20">Molecular chaperone; assists the folding of proteins upon ATP hydrolysis. Known to play a role, in vitro, in the folding of actin and tubulin.</text>
</comment>
<dbReference type="InterPro" id="IPR038357">
    <property type="entry name" value="KEN_sf"/>
</dbReference>
<dbReference type="InterPro" id="IPR014729">
    <property type="entry name" value="Rossmann-like_a/b/a_fold"/>
</dbReference>
<evidence type="ECO:0000256" key="1">
    <source>
        <dbReference type="ARBA" id="ARBA00004479"/>
    </source>
</evidence>
<dbReference type="SUPFAM" id="SSF54849">
    <property type="entry name" value="GroEL-intermediate domain like"/>
    <property type="match status" value="1"/>
</dbReference>
<keyword evidence="19 23" id="KW-0143">Chaperone</keyword>
<dbReference type="FunFam" id="3.50.7.10:FF:000002">
    <property type="entry name" value="T-complex protein 1 subunit beta"/>
    <property type="match status" value="1"/>
</dbReference>
<dbReference type="GO" id="GO:0051082">
    <property type="term" value="F:unfolded protein binding"/>
    <property type="evidence" value="ECO:0007669"/>
    <property type="project" value="InterPro"/>
</dbReference>
<dbReference type="InterPro" id="IPR011035">
    <property type="entry name" value="Ribosomal_bL25/Gln-tRNA_synth"/>
</dbReference>
<dbReference type="PANTHER" id="PTHR43097">
    <property type="entry name" value="GLUTAMINE-TRNA LIGASE"/>
    <property type="match status" value="1"/>
</dbReference>
<dbReference type="PRINTS" id="PR00304">
    <property type="entry name" value="TCOMPLEXTCP1"/>
</dbReference>
<dbReference type="InterPro" id="IPR053374">
    <property type="entry name" value="TCP-1_chaperonin"/>
</dbReference>
<evidence type="ECO:0000256" key="11">
    <source>
        <dbReference type="ARBA" id="ARBA00022692"/>
    </source>
</evidence>
<dbReference type="Pfam" id="PF00069">
    <property type="entry name" value="Pkinase"/>
    <property type="match status" value="1"/>
</dbReference>
<dbReference type="Gene3D" id="1.10.510.10">
    <property type="entry name" value="Transferase(Phosphotransferase) domain 1"/>
    <property type="match status" value="1"/>
</dbReference>
<evidence type="ECO:0000256" key="18">
    <source>
        <dbReference type="ARBA" id="ARBA00023146"/>
    </source>
</evidence>
<dbReference type="InterPro" id="IPR015943">
    <property type="entry name" value="WD40/YVTN_repeat-like_dom_sf"/>
</dbReference>
<proteinExistence type="inferred from homology"/>